<keyword evidence="6 8" id="KW-1015">Disulfide bond</keyword>
<evidence type="ECO:0000313" key="11">
    <source>
        <dbReference type="EMBL" id="CAD2190840.1"/>
    </source>
</evidence>
<comment type="catalytic activity">
    <reaction evidence="1">
        <text>2 a phenolic donor + H2O2 = 2 a phenolic radical donor + 2 H2O</text>
        <dbReference type="Rhea" id="RHEA:56136"/>
        <dbReference type="ChEBI" id="CHEBI:15377"/>
        <dbReference type="ChEBI" id="CHEBI:16240"/>
        <dbReference type="ChEBI" id="CHEBI:139520"/>
        <dbReference type="ChEBI" id="CHEBI:139521"/>
        <dbReference type="EC" id="1.11.1.7"/>
    </reaction>
</comment>
<accession>A0A6V7WV01</accession>
<dbReference type="PRINTS" id="PR00457">
    <property type="entry name" value="ANPEROXIDASE"/>
</dbReference>
<dbReference type="AlphaFoldDB" id="A0A6V7WV01"/>
<protein>
    <recommendedName>
        <fullName evidence="2">peroxidase</fullName>
        <ecNumber evidence="2">1.11.1.7</ecNumber>
    </recommendedName>
</protein>
<sequence>MQQSALNQTISTSIITISGRQNQKRRIQQVAITNNRQGENCRLSKVFIFLMVAMLFQGKFCYGQLSAPRTSRFKCLSNGCCDQHEWCRFWASIGECRANIEWMNENCQLACATCRSNSAPLATLVHPPPRIQPTSPSVVHATNSQSPVSSSSRETSFKAPVQKQGTVQRGKGASSCAEIADKTENAAEQLASSGLLQAVEDVAGRQILSLDDITRAVPSGCVPELNSLECSRSLCFHLAYRSMDGTCNNLKRPLLGASFRAYLRHLPAQYEDGFSEPVSSTSARRPTPREASRLLLASSQMHAHEQLNSLLMQWGQFISHDMARTTLHPTANCGTCDVIPSKCVPVTISNKDTNDAFRQKGCLKISRAVPVCGTGNPSRPREQLNENTAFVDGSQIYGSSSRDLQKFRDGRTGMLKMSSFNNLMVLPFDEGRCASVSSCSASFSAGDIRANLFLGLSSMHILFAREHNRLVRALQGLNPGWSGDRLFQEARKIVGAQIQAILYREFLPRILGSFFERLIGPYRGYDPQVDPSVSNEFTTSAYRFGHGMILEQYPRLSENGQPIVQGSFVFGDGIFKSQKILFEGGIDPILRGLWNTPLKKPHGMTPAITEKMFGSTDLGSLNIMRGRDHGIPSYNKWRNFCGMEPIRSFDQMSVHISDENVRKVLAENYPSPDDLDLYVGGMIEDPVIGGLVGPTLACIISDQFKRTRDGDRFYFENPGIFSATQLEEIKKTSMARILCDNGDRISQVPVHAFMLPQSGGGIEQCNSITRIDLAKWQE</sequence>
<dbReference type="SMART" id="SM00254">
    <property type="entry name" value="ShKT"/>
    <property type="match status" value="1"/>
</dbReference>
<evidence type="ECO:0000256" key="4">
    <source>
        <dbReference type="ARBA" id="ARBA00022723"/>
    </source>
</evidence>
<evidence type="ECO:0000256" key="8">
    <source>
        <dbReference type="PROSITE-ProRule" id="PRU01005"/>
    </source>
</evidence>
<evidence type="ECO:0000256" key="9">
    <source>
        <dbReference type="SAM" id="MobiDB-lite"/>
    </source>
</evidence>
<dbReference type="InterPro" id="IPR010255">
    <property type="entry name" value="Haem_peroxidase_sf"/>
</dbReference>
<name>A0A6V7WV01_MELEN</name>
<feature type="disulfide bond" evidence="8">
    <location>
        <begin position="80"/>
        <end position="114"/>
    </location>
</feature>
<dbReference type="PROSITE" id="PS51670">
    <property type="entry name" value="SHKT"/>
    <property type="match status" value="1"/>
</dbReference>
<dbReference type="GO" id="GO:0005615">
    <property type="term" value="C:extracellular space"/>
    <property type="evidence" value="ECO:0007669"/>
    <property type="project" value="TreeGrafter"/>
</dbReference>
<feature type="region of interest" description="Disordered" evidence="9">
    <location>
        <begin position="129"/>
        <end position="174"/>
    </location>
</feature>
<dbReference type="PROSITE" id="PS50292">
    <property type="entry name" value="PEROXIDASE_3"/>
    <property type="match status" value="1"/>
</dbReference>
<keyword evidence="5" id="KW-0732">Signal</keyword>
<dbReference type="Proteomes" id="UP000580250">
    <property type="component" value="Unassembled WGS sequence"/>
</dbReference>
<dbReference type="GO" id="GO:0140825">
    <property type="term" value="F:lactoperoxidase activity"/>
    <property type="evidence" value="ECO:0007669"/>
    <property type="project" value="UniProtKB-EC"/>
</dbReference>
<keyword evidence="7" id="KW-0349">Heme</keyword>
<comment type="caution">
    <text evidence="11">The sequence shown here is derived from an EMBL/GenBank/DDBJ whole genome shotgun (WGS) entry which is preliminary data.</text>
</comment>
<dbReference type="InterPro" id="IPR037120">
    <property type="entry name" value="Haem_peroxidase_sf_animal"/>
</dbReference>
<evidence type="ECO:0000256" key="2">
    <source>
        <dbReference type="ARBA" id="ARBA00012313"/>
    </source>
</evidence>
<evidence type="ECO:0000256" key="3">
    <source>
        <dbReference type="ARBA" id="ARBA00022559"/>
    </source>
</evidence>
<feature type="domain" description="ShKT" evidence="10">
    <location>
        <begin position="80"/>
        <end position="114"/>
    </location>
</feature>
<dbReference type="CDD" id="cd09823">
    <property type="entry name" value="peroxinectin_like"/>
    <property type="match status" value="1"/>
</dbReference>
<dbReference type="SUPFAM" id="SSF48113">
    <property type="entry name" value="Heme-dependent peroxidases"/>
    <property type="match status" value="1"/>
</dbReference>
<feature type="compositionally biased region" description="Polar residues" evidence="9">
    <location>
        <begin position="132"/>
        <end position="154"/>
    </location>
</feature>
<proteinExistence type="predicted"/>
<gene>
    <name evidence="11" type="ORF">MENT_LOCUS43658</name>
</gene>
<feature type="binding site" description="axial binding residue" evidence="7">
    <location>
        <position position="546"/>
    </location>
    <ligand>
        <name>heme b</name>
        <dbReference type="ChEBI" id="CHEBI:60344"/>
    </ligand>
    <ligandPart>
        <name>Fe</name>
        <dbReference type="ChEBI" id="CHEBI:18248"/>
    </ligandPart>
</feature>
<evidence type="ECO:0000256" key="1">
    <source>
        <dbReference type="ARBA" id="ARBA00000189"/>
    </source>
</evidence>
<dbReference type="OrthoDB" id="823504at2759"/>
<dbReference type="EMBL" id="CAJEWN010000837">
    <property type="protein sequence ID" value="CAD2190840.1"/>
    <property type="molecule type" value="Genomic_DNA"/>
</dbReference>
<dbReference type="GO" id="GO:0046872">
    <property type="term" value="F:metal ion binding"/>
    <property type="evidence" value="ECO:0007669"/>
    <property type="project" value="UniProtKB-KW"/>
</dbReference>
<keyword evidence="7" id="KW-0408">Iron</keyword>
<organism evidence="11 12">
    <name type="scientific">Meloidogyne enterolobii</name>
    <name type="common">Root-knot nematode worm</name>
    <name type="synonym">Meloidogyne mayaguensis</name>
    <dbReference type="NCBI Taxonomy" id="390850"/>
    <lineage>
        <taxon>Eukaryota</taxon>
        <taxon>Metazoa</taxon>
        <taxon>Ecdysozoa</taxon>
        <taxon>Nematoda</taxon>
        <taxon>Chromadorea</taxon>
        <taxon>Rhabditida</taxon>
        <taxon>Tylenchina</taxon>
        <taxon>Tylenchomorpha</taxon>
        <taxon>Tylenchoidea</taxon>
        <taxon>Meloidogynidae</taxon>
        <taxon>Meloidogyninae</taxon>
        <taxon>Meloidogyne</taxon>
    </lineage>
</organism>
<evidence type="ECO:0000256" key="6">
    <source>
        <dbReference type="ARBA" id="ARBA00023157"/>
    </source>
</evidence>
<keyword evidence="3" id="KW-0560">Oxidoreductase</keyword>
<keyword evidence="4 7" id="KW-0479">Metal-binding</keyword>
<dbReference type="FunFam" id="1.10.640.10:FF:000007">
    <property type="entry name" value="Peroxidase mlt-7"/>
    <property type="match status" value="1"/>
</dbReference>
<dbReference type="PANTHER" id="PTHR11475:SF61">
    <property type="entry name" value="PEROXIDASE MLT-7"/>
    <property type="match status" value="1"/>
</dbReference>
<evidence type="ECO:0000256" key="7">
    <source>
        <dbReference type="PIRSR" id="PIRSR619791-2"/>
    </source>
</evidence>
<keyword evidence="3" id="KW-0575">Peroxidase</keyword>
<evidence type="ECO:0000256" key="5">
    <source>
        <dbReference type="ARBA" id="ARBA00022729"/>
    </source>
</evidence>
<dbReference type="GO" id="GO:0006979">
    <property type="term" value="P:response to oxidative stress"/>
    <property type="evidence" value="ECO:0007669"/>
    <property type="project" value="InterPro"/>
</dbReference>
<comment type="caution">
    <text evidence="8">Lacks conserved residue(s) required for the propagation of feature annotation.</text>
</comment>
<dbReference type="InterPro" id="IPR003582">
    <property type="entry name" value="ShKT_dom"/>
</dbReference>
<evidence type="ECO:0000313" key="12">
    <source>
        <dbReference type="Proteomes" id="UP000580250"/>
    </source>
</evidence>
<dbReference type="GO" id="GO:0020037">
    <property type="term" value="F:heme binding"/>
    <property type="evidence" value="ECO:0007669"/>
    <property type="project" value="InterPro"/>
</dbReference>
<dbReference type="PANTHER" id="PTHR11475">
    <property type="entry name" value="OXIDASE/PEROXIDASE"/>
    <property type="match status" value="1"/>
</dbReference>
<dbReference type="Pfam" id="PF03098">
    <property type="entry name" value="An_peroxidase"/>
    <property type="match status" value="1"/>
</dbReference>
<dbReference type="Gene3D" id="1.10.640.10">
    <property type="entry name" value="Haem peroxidase domain superfamily, animal type"/>
    <property type="match status" value="1"/>
</dbReference>
<dbReference type="EC" id="1.11.1.7" evidence="2"/>
<dbReference type="InterPro" id="IPR019791">
    <property type="entry name" value="Haem_peroxidase_animal"/>
</dbReference>
<reference evidence="11 12" key="1">
    <citation type="submission" date="2020-08" db="EMBL/GenBank/DDBJ databases">
        <authorList>
            <person name="Koutsovoulos G."/>
            <person name="Danchin GJ E."/>
        </authorList>
    </citation>
    <scope>NUCLEOTIDE SEQUENCE [LARGE SCALE GENOMIC DNA]</scope>
</reference>
<dbReference type="Pfam" id="PF01549">
    <property type="entry name" value="ShK"/>
    <property type="match status" value="1"/>
</dbReference>
<evidence type="ECO:0000259" key="10">
    <source>
        <dbReference type="PROSITE" id="PS51670"/>
    </source>
</evidence>